<feature type="transmembrane region" description="Helical" evidence="2">
    <location>
        <begin position="44"/>
        <end position="66"/>
    </location>
</feature>
<feature type="region of interest" description="Disordered" evidence="1">
    <location>
        <begin position="1"/>
        <end position="26"/>
    </location>
</feature>
<dbReference type="EMBL" id="CP006841">
    <property type="protein sequence ID" value="ALA67033.1"/>
    <property type="molecule type" value="Genomic_DNA"/>
</dbReference>
<dbReference type="AlphaFoldDB" id="A0A0K2GZC0"/>
<keyword evidence="2" id="KW-1133">Transmembrane helix</keyword>
<evidence type="ECO:0000256" key="1">
    <source>
        <dbReference type="SAM" id="MobiDB-lite"/>
    </source>
</evidence>
<proteinExistence type="predicted"/>
<organism evidence="3 4">
    <name type="scientific">Corynebacterium lactis RW2-5</name>
    <dbReference type="NCBI Taxonomy" id="1408189"/>
    <lineage>
        <taxon>Bacteria</taxon>
        <taxon>Bacillati</taxon>
        <taxon>Actinomycetota</taxon>
        <taxon>Actinomycetes</taxon>
        <taxon>Mycobacteriales</taxon>
        <taxon>Corynebacteriaceae</taxon>
        <taxon>Corynebacterium</taxon>
    </lineage>
</organism>
<evidence type="ECO:0000313" key="4">
    <source>
        <dbReference type="Proteomes" id="UP000058446"/>
    </source>
</evidence>
<dbReference type="STRING" id="1408189.CLAC_04180"/>
<keyword evidence="4" id="KW-1185">Reference proteome</keyword>
<gene>
    <name evidence="3" type="ORF">CLAC_04180</name>
</gene>
<accession>A0A0K2GZC0</accession>
<feature type="transmembrane region" description="Helical" evidence="2">
    <location>
        <begin position="78"/>
        <end position="97"/>
    </location>
</feature>
<reference evidence="3 4" key="1">
    <citation type="submission" date="2013-10" db="EMBL/GenBank/DDBJ databases">
        <title>Complete genome sequence of Corynebacterium lactis DSM 45799(T), isolated from raw cow milk.</title>
        <authorList>
            <person name="Ruckert C."/>
            <person name="Albersmeier A."/>
            <person name="Lipski A."/>
            <person name="Kalinowski J."/>
        </authorList>
    </citation>
    <scope>NUCLEOTIDE SEQUENCE [LARGE SCALE GENOMIC DNA]</scope>
    <source>
        <strain evidence="3 4">RW2-5</strain>
    </source>
</reference>
<dbReference type="KEGG" id="clw:CLAC_04180"/>
<dbReference type="Proteomes" id="UP000058446">
    <property type="component" value="Chromosome"/>
</dbReference>
<name>A0A0K2GZC0_9CORY</name>
<sequence length="162" mass="17365">MAESKPEVQPASKPDSGFGSEKHWGDPNRSQAREVFYAGEVSGALVWLSAAAVVSLILEVVFLGAWVHIGSLAVPVPWTIPVAYIANLIITNTALLWTQERAKAAVPVIAWTVGFAVLLFWSAMPFGGDMVLGQWLRTVVLLAAGVIGGVWPLRRVRSCSGL</sequence>
<dbReference type="PATRIC" id="fig|1408189.4.peg.837"/>
<dbReference type="OrthoDB" id="4410789at2"/>
<evidence type="ECO:0000256" key="2">
    <source>
        <dbReference type="SAM" id="Phobius"/>
    </source>
</evidence>
<keyword evidence="2" id="KW-0472">Membrane</keyword>
<feature type="transmembrane region" description="Helical" evidence="2">
    <location>
        <begin position="135"/>
        <end position="153"/>
    </location>
</feature>
<keyword evidence="2" id="KW-0812">Transmembrane</keyword>
<protein>
    <submittedName>
        <fullName evidence="3">Membrane protein</fullName>
    </submittedName>
</protein>
<dbReference type="RefSeq" id="WP_053411818.1">
    <property type="nucleotide sequence ID" value="NZ_CP006841.1"/>
</dbReference>
<feature type="transmembrane region" description="Helical" evidence="2">
    <location>
        <begin position="104"/>
        <end position="123"/>
    </location>
</feature>
<evidence type="ECO:0000313" key="3">
    <source>
        <dbReference type="EMBL" id="ALA67033.1"/>
    </source>
</evidence>